<feature type="transmembrane region" description="Helical" evidence="1">
    <location>
        <begin position="111"/>
        <end position="137"/>
    </location>
</feature>
<feature type="transmembrane region" description="Helical" evidence="1">
    <location>
        <begin position="76"/>
        <end position="99"/>
    </location>
</feature>
<sequence length="235" mass="26076">MAQYSIPASSTQRQQMSIEIPRPLPSFQRPSVGGPPFSNVFDEHIDSSRLPRLNIASERQIKFLPPFVSLILGSKYFLIALCILLIVPILELAIGIAYQDQCSVNPNIPRYLIVTGACGLMVIALTIMIVGSFVCCVKQDTIAGSCITTCIIAMLIIIIFLMSLFLFIWFIVGNVWIFGAQNIVDFRNEQSSNYCHSTLYNFAFWILIITYIMTVVCCCLSCCCACSKSVATLKA</sequence>
<proteinExistence type="predicted"/>
<dbReference type="Proteomes" id="UP000663870">
    <property type="component" value="Unassembled WGS sequence"/>
</dbReference>
<evidence type="ECO:0000313" key="3">
    <source>
        <dbReference type="Proteomes" id="UP000663870"/>
    </source>
</evidence>
<keyword evidence="1" id="KW-1133">Transmembrane helix</keyword>
<keyword evidence="1" id="KW-0812">Transmembrane</keyword>
<name>A0A814JYF4_9BILA</name>
<organism evidence="2 3">
    <name type="scientific">Rotaria sordida</name>
    <dbReference type="NCBI Taxonomy" id="392033"/>
    <lineage>
        <taxon>Eukaryota</taxon>
        <taxon>Metazoa</taxon>
        <taxon>Spiralia</taxon>
        <taxon>Gnathifera</taxon>
        <taxon>Rotifera</taxon>
        <taxon>Eurotatoria</taxon>
        <taxon>Bdelloidea</taxon>
        <taxon>Philodinida</taxon>
        <taxon>Philodinidae</taxon>
        <taxon>Rotaria</taxon>
    </lineage>
</organism>
<protein>
    <submittedName>
        <fullName evidence="2">Uncharacterized protein</fullName>
    </submittedName>
</protein>
<dbReference type="InterPro" id="IPR040350">
    <property type="entry name" value="TMEM272"/>
</dbReference>
<feature type="transmembrane region" description="Helical" evidence="1">
    <location>
        <begin position="149"/>
        <end position="172"/>
    </location>
</feature>
<dbReference type="AlphaFoldDB" id="A0A814JYF4"/>
<evidence type="ECO:0000256" key="1">
    <source>
        <dbReference type="SAM" id="Phobius"/>
    </source>
</evidence>
<gene>
    <name evidence="2" type="ORF">JXQ802_LOCUS16202</name>
</gene>
<evidence type="ECO:0000313" key="2">
    <source>
        <dbReference type="EMBL" id="CAF1042056.1"/>
    </source>
</evidence>
<dbReference type="PANTHER" id="PTHR33444">
    <property type="entry name" value="SI:DKEY-19B23.12-RELATED"/>
    <property type="match status" value="1"/>
</dbReference>
<keyword evidence="1" id="KW-0472">Membrane</keyword>
<dbReference type="PANTHER" id="PTHR33444:SF7">
    <property type="entry name" value="TRANSMEMBRANE PROTEIN 272"/>
    <property type="match status" value="1"/>
</dbReference>
<feature type="transmembrane region" description="Helical" evidence="1">
    <location>
        <begin position="202"/>
        <end position="226"/>
    </location>
</feature>
<reference evidence="2" key="1">
    <citation type="submission" date="2021-02" db="EMBL/GenBank/DDBJ databases">
        <authorList>
            <person name="Nowell W R."/>
        </authorList>
    </citation>
    <scope>NUCLEOTIDE SEQUENCE</scope>
</reference>
<dbReference type="EMBL" id="CAJNOL010000389">
    <property type="protein sequence ID" value="CAF1042056.1"/>
    <property type="molecule type" value="Genomic_DNA"/>
</dbReference>
<accession>A0A814JYF4</accession>
<comment type="caution">
    <text evidence="2">The sequence shown here is derived from an EMBL/GenBank/DDBJ whole genome shotgun (WGS) entry which is preliminary data.</text>
</comment>
<keyword evidence="3" id="KW-1185">Reference proteome</keyword>